<dbReference type="EMBL" id="KP271960">
    <property type="protein sequence ID" value="AKB90666.1"/>
    <property type="molecule type" value="mRNA"/>
</dbReference>
<proteinExistence type="evidence at transcript level"/>
<dbReference type="GO" id="GO:0051301">
    <property type="term" value="P:cell division"/>
    <property type="evidence" value="ECO:0007669"/>
    <property type="project" value="UniProtKB-KW"/>
</dbReference>
<dbReference type="PANTHER" id="PTHR34108:SF1">
    <property type="entry name" value="SEPTUM SITE-DETERMINING PROTEIN MINC"/>
    <property type="match status" value="1"/>
</dbReference>
<dbReference type="Pfam" id="PF03775">
    <property type="entry name" value="MinC_C"/>
    <property type="match status" value="1"/>
</dbReference>
<accession>A0A0E3SU84</accession>
<dbReference type="Gene3D" id="3.30.70.260">
    <property type="match status" value="1"/>
</dbReference>
<dbReference type="InterPro" id="IPR016098">
    <property type="entry name" value="CAP/MinC_C"/>
</dbReference>
<evidence type="ECO:0000256" key="1">
    <source>
        <dbReference type="ARBA" id="ARBA00022618"/>
    </source>
</evidence>
<dbReference type="Gene3D" id="2.160.20.70">
    <property type="match status" value="1"/>
</dbReference>
<dbReference type="GO" id="GO:0000902">
    <property type="term" value="P:cell morphogenesis"/>
    <property type="evidence" value="ECO:0007669"/>
    <property type="project" value="InterPro"/>
</dbReference>
<evidence type="ECO:0000256" key="2">
    <source>
        <dbReference type="ARBA" id="ARBA00023210"/>
    </source>
</evidence>
<dbReference type="InterPro" id="IPR013033">
    <property type="entry name" value="MinC"/>
</dbReference>
<keyword evidence="2" id="KW-0717">Septation</keyword>
<keyword evidence="3" id="KW-0131">Cell cycle</keyword>
<dbReference type="SUPFAM" id="SSF63848">
    <property type="entry name" value="Cell-division inhibitor MinC, C-terminal domain"/>
    <property type="match status" value="1"/>
</dbReference>
<dbReference type="HAMAP" id="MF_00267">
    <property type="entry name" value="MinC"/>
    <property type="match status" value="1"/>
</dbReference>
<dbReference type="GO" id="GO:0051726">
    <property type="term" value="P:regulation of cell cycle"/>
    <property type="evidence" value="ECO:0007669"/>
    <property type="project" value="InterPro"/>
</dbReference>
<name>A0A0E3SU84_MALCL</name>
<evidence type="ECO:0000256" key="3">
    <source>
        <dbReference type="ARBA" id="ARBA00023306"/>
    </source>
</evidence>
<organism evidence="5">
    <name type="scientific">Malawimonas californiana</name>
    <name type="common">Flagellated protozoan</name>
    <dbReference type="NCBI Taxonomy" id="221722"/>
    <lineage>
        <taxon>Eukaryota</taxon>
        <taxon>Malawimonadida</taxon>
        <taxon>Malawimonadidae</taxon>
        <taxon>Malawimonas</taxon>
    </lineage>
</organism>
<evidence type="ECO:0000259" key="4">
    <source>
        <dbReference type="Pfam" id="PF03775"/>
    </source>
</evidence>
<dbReference type="NCBIfam" id="TIGR01222">
    <property type="entry name" value="minC"/>
    <property type="match status" value="1"/>
</dbReference>
<keyword evidence="1" id="KW-0132">Cell division</keyword>
<sequence length="270" mass="27056">MIMQRLQSTLSLTRYLRLAPVLARAFAGISMSGRSYLIPTLKLKEDVATSTLTAELSAAVQRAPGVYRGSAVVLDVAGIGMDAAGLRRVVSAVCSVDMNVSGVVGVPQDLARAAGVPALLAGAGRTSASASPSSSSPSAAVANAVVSQGGAAAHAETVVIRGNVRGGQQVYGGKGGVTVLGSVNPGGEVIAEGDIHVFGALHGRALAGVTGNTRAVIVASQFNPQLVAIADVYVVCEQTPAGVLLDRPTEASLVNSELVFTSVGVAGSVR</sequence>
<evidence type="ECO:0000313" key="5">
    <source>
        <dbReference type="EMBL" id="AKB90666.1"/>
    </source>
</evidence>
<reference evidence="5" key="1">
    <citation type="journal article" date="2015" name="Proc. Natl. Acad. Sci. U.S.A.">
        <title>An ancestral bacterial division system is widespread in eukaryotic mitochondria.</title>
        <authorList>
            <person name="Leger M.M."/>
            <person name="Petru M."/>
            <person name="Zarsky V."/>
            <person name="Eme L."/>
            <person name="Vlcek C."/>
            <person name="Harding T."/>
            <person name="Lang B.F."/>
            <person name="Elias M."/>
            <person name="Dolezal P."/>
            <person name="Roger A.J."/>
        </authorList>
    </citation>
    <scope>NUCLEOTIDE SEQUENCE</scope>
    <source>
        <strain evidence="5">ATCC 50740</strain>
    </source>
</reference>
<dbReference type="PANTHER" id="PTHR34108">
    <property type="entry name" value="SEPTUM SITE-DETERMINING PROTEIN MINC"/>
    <property type="match status" value="1"/>
</dbReference>
<feature type="domain" description="Septum formation inhibitor MinC C-terminal" evidence="4">
    <location>
        <begin position="159"/>
        <end position="241"/>
    </location>
</feature>
<dbReference type="InterPro" id="IPR036145">
    <property type="entry name" value="MinC_C_sf"/>
</dbReference>
<protein>
    <submittedName>
        <fullName evidence="5">Mitochondrial MinC</fullName>
    </submittedName>
</protein>
<dbReference type="AlphaFoldDB" id="A0A0E3SU84"/>
<dbReference type="InterPro" id="IPR005526">
    <property type="entry name" value="Septum_form_inhib_MinC_C"/>
</dbReference>